<evidence type="ECO:0000256" key="3">
    <source>
        <dbReference type="ARBA" id="ARBA00022452"/>
    </source>
</evidence>
<keyword evidence="2 10" id="KW-0813">Transport</keyword>
<feature type="domain" description="TonB-dependent receptor plug" evidence="13">
    <location>
        <begin position="144"/>
        <end position="244"/>
    </location>
</feature>
<keyword evidence="4 10" id="KW-0812">Transmembrane</keyword>
<dbReference type="PANTHER" id="PTHR30069">
    <property type="entry name" value="TONB-DEPENDENT OUTER MEMBRANE RECEPTOR"/>
    <property type="match status" value="1"/>
</dbReference>
<dbReference type="Proteomes" id="UP000215355">
    <property type="component" value="Chromosome 1"/>
</dbReference>
<evidence type="ECO:0000256" key="4">
    <source>
        <dbReference type="ARBA" id="ARBA00022692"/>
    </source>
</evidence>
<evidence type="ECO:0000256" key="6">
    <source>
        <dbReference type="ARBA" id="ARBA00023077"/>
    </source>
</evidence>
<dbReference type="Gene3D" id="2.170.130.10">
    <property type="entry name" value="TonB-dependent receptor, plug domain"/>
    <property type="match status" value="1"/>
</dbReference>
<dbReference type="InterPro" id="IPR037066">
    <property type="entry name" value="Plug_dom_sf"/>
</dbReference>
<dbReference type="SUPFAM" id="SSF49464">
    <property type="entry name" value="Carboxypeptidase regulatory domain-like"/>
    <property type="match status" value="1"/>
</dbReference>
<evidence type="ECO:0000313" key="15">
    <source>
        <dbReference type="Proteomes" id="UP000215355"/>
    </source>
</evidence>
<proteinExistence type="inferred from homology"/>
<keyword evidence="9 10" id="KW-0998">Cell outer membrane</keyword>
<comment type="subcellular location">
    <subcellularLocation>
        <location evidence="1 10">Cell outer membrane</location>
        <topology evidence="1 10">Multi-pass membrane protein</topology>
    </subcellularLocation>
</comment>
<evidence type="ECO:0000256" key="2">
    <source>
        <dbReference type="ARBA" id="ARBA00022448"/>
    </source>
</evidence>
<gene>
    <name evidence="14" type="primary">btuB_2</name>
    <name evidence="14" type="ORF">SAMEA4412673_01644</name>
</gene>
<evidence type="ECO:0000256" key="5">
    <source>
        <dbReference type="ARBA" id="ARBA00022729"/>
    </source>
</evidence>
<dbReference type="Pfam" id="PF00593">
    <property type="entry name" value="TonB_dep_Rec_b-barrel"/>
    <property type="match status" value="1"/>
</dbReference>
<dbReference type="GO" id="GO:0015344">
    <property type="term" value="F:siderophore uptake transmembrane transporter activity"/>
    <property type="evidence" value="ECO:0007669"/>
    <property type="project" value="TreeGrafter"/>
</dbReference>
<dbReference type="InterPro" id="IPR036942">
    <property type="entry name" value="Beta-barrel_TonB_sf"/>
</dbReference>
<evidence type="ECO:0000256" key="11">
    <source>
        <dbReference type="RuleBase" id="RU003357"/>
    </source>
</evidence>
<dbReference type="KEGG" id="smiz:4412673_01644"/>
<feature type="domain" description="TonB-dependent receptor-like beta-barrel" evidence="12">
    <location>
        <begin position="398"/>
        <end position="766"/>
    </location>
</feature>
<evidence type="ECO:0000256" key="8">
    <source>
        <dbReference type="ARBA" id="ARBA00023170"/>
    </source>
</evidence>
<evidence type="ECO:0000256" key="9">
    <source>
        <dbReference type="ARBA" id="ARBA00023237"/>
    </source>
</evidence>
<evidence type="ECO:0000256" key="7">
    <source>
        <dbReference type="ARBA" id="ARBA00023136"/>
    </source>
</evidence>
<dbReference type="Pfam" id="PF13715">
    <property type="entry name" value="CarbopepD_reg_2"/>
    <property type="match status" value="1"/>
</dbReference>
<protein>
    <submittedName>
        <fullName evidence="14">Outer membrane cobalamin translocator</fullName>
    </submittedName>
</protein>
<keyword evidence="6 11" id="KW-0798">TonB box</keyword>
<dbReference type="Gene3D" id="2.60.40.1120">
    <property type="entry name" value="Carboxypeptidase-like, regulatory domain"/>
    <property type="match status" value="1"/>
</dbReference>
<organism evidence="14 15">
    <name type="scientific">Sphingobacterium mizutaii</name>
    <dbReference type="NCBI Taxonomy" id="1010"/>
    <lineage>
        <taxon>Bacteria</taxon>
        <taxon>Pseudomonadati</taxon>
        <taxon>Bacteroidota</taxon>
        <taxon>Sphingobacteriia</taxon>
        <taxon>Sphingobacteriales</taxon>
        <taxon>Sphingobacteriaceae</taxon>
        <taxon>Sphingobacterium</taxon>
    </lineage>
</organism>
<dbReference type="InterPro" id="IPR008969">
    <property type="entry name" value="CarboxyPept-like_regulatory"/>
</dbReference>
<evidence type="ECO:0000256" key="10">
    <source>
        <dbReference type="PROSITE-ProRule" id="PRU01360"/>
    </source>
</evidence>
<dbReference type="PROSITE" id="PS52016">
    <property type="entry name" value="TONB_DEPENDENT_REC_3"/>
    <property type="match status" value="1"/>
</dbReference>
<dbReference type="Pfam" id="PF07715">
    <property type="entry name" value="Plug"/>
    <property type="match status" value="1"/>
</dbReference>
<keyword evidence="5" id="KW-0732">Signal</keyword>
<dbReference type="GO" id="GO:0044718">
    <property type="term" value="P:siderophore transmembrane transport"/>
    <property type="evidence" value="ECO:0007669"/>
    <property type="project" value="TreeGrafter"/>
</dbReference>
<dbReference type="EMBL" id="LT906468">
    <property type="protein sequence ID" value="SNV48916.1"/>
    <property type="molecule type" value="Genomic_DNA"/>
</dbReference>
<dbReference type="InterPro" id="IPR012910">
    <property type="entry name" value="Plug_dom"/>
</dbReference>
<evidence type="ECO:0000256" key="1">
    <source>
        <dbReference type="ARBA" id="ARBA00004571"/>
    </source>
</evidence>
<dbReference type="PANTHER" id="PTHR30069:SF29">
    <property type="entry name" value="HEMOGLOBIN AND HEMOGLOBIN-HAPTOGLOBIN-BINDING PROTEIN 1-RELATED"/>
    <property type="match status" value="1"/>
</dbReference>
<evidence type="ECO:0000259" key="13">
    <source>
        <dbReference type="Pfam" id="PF07715"/>
    </source>
</evidence>
<keyword evidence="7 10" id="KW-0472">Membrane</keyword>
<dbReference type="AlphaFoldDB" id="A0AAJ4XB12"/>
<evidence type="ECO:0000313" key="14">
    <source>
        <dbReference type="EMBL" id="SNV48916.1"/>
    </source>
</evidence>
<dbReference type="SUPFAM" id="SSF56935">
    <property type="entry name" value="Porins"/>
    <property type="match status" value="1"/>
</dbReference>
<name>A0AAJ4XB12_9SPHI</name>
<dbReference type="InterPro" id="IPR039426">
    <property type="entry name" value="TonB-dep_rcpt-like"/>
</dbReference>
<reference evidence="14 15" key="1">
    <citation type="submission" date="2017-06" db="EMBL/GenBank/DDBJ databases">
        <authorList>
            <consortium name="Pathogen Informatics"/>
        </authorList>
    </citation>
    <scope>NUCLEOTIDE SEQUENCE [LARGE SCALE GENOMIC DNA]</scope>
    <source>
        <strain evidence="14 15">NCTC12149</strain>
    </source>
</reference>
<dbReference type="GO" id="GO:0009279">
    <property type="term" value="C:cell outer membrane"/>
    <property type="evidence" value="ECO:0007669"/>
    <property type="project" value="UniProtKB-SubCell"/>
</dbReference>
<keyword evidence="3 10" id="KW-1134">Transmembrane beta strand</keyword>
<accession>A0AAJ4XB12</accession>
<keyword evidence="8" id="KW-0675">Receptor</keyword>
<dbReference type="Gene3D" id="2.40.170.20">
    <property type="entry name" value="TonB-dependent receptor, beta-barrel domain"/>
    <property type="match status" value="1"/>
</dbReference>
<evidence type="ECO:0000259" key="12">
    <source>
        <dbReference type="Pfam" id="PF00593"/>
    </source>
</evidence>
<dbReference type="InterPro" id="IPR000531">
    <property type="entry name" value="Beta-barrel_TonB"/>
</dbReference>
<sequence>MNLFGLTSLLITDINLNIQVLNRFRRELILLLFLLLSNMVHSQSNFSLTGTVRDNHNRTIEGVTIRLAGHTVLTDSYGNFKIEKIKNSSFEIIAKAIGYDIFKRKIEIKEGNNHLDILLFEKTQKIEEVPVTGLNKPQITNRMAFNVTSIDAKKYYNSTINISDALDQVPGVRVREQGGLGSNLNLAINGFSGNHIRFFIDGVPMDNMGSTFQMNTIPINLAENIEVFKGVVPIWLGSDALGGAINIVTNKSNRNYIDASYSYGSFNTHRTTINTAVTNKSGLTFELNAFQNYSDNNYKVFIEKHNNRRDNYANDTEVERFHDQFHNESIIANFGLVNKSFADRLVFGITLGHNYKDIQTGARMESVFGAWHRKGNIVMPSLRYSKNNLIKGLDVMLNANINLGTEQTIDTVAKRFDWFGDTYADLPSTSGERSRTLYKYKNRDGIITANANYNLGDKHVFTINNVFNTFNRSGSDELNPQNNEYEYAKLSQKNVLGFGYQINKEGRWSANIFGKFLSQNNKNGNSSSVNSSRFGYGTALSYFLDTNLQLKASYELTNRMATPYELFGDVENQDANTNLKPESSNNINFGIMYQFDIDRDDHFGITAGVLYRNSKNFIYQRLNQNQSKYMADNREGVRTLGADFELQYFHKKWLSASTSWTYQYLQNMQKYENGYTEVSPVYKDQMPNIPYLFGNLDLNVHLPVFSGSGDMLKTGYNLQYIHDFYLYWPSRGETKNTIPQQLSHDFNIVYSFKKGRYNIGLEARNITNERLYDNFSMQKPGRAFYLNLRYFINKK</sequence>
<comment type="similarity">
    <text evidence="10 11">Belongs to the TonB-dependent receptor family.</text>
</comment>